<accession>A0A371F9C5</accession>
<evidence type="ECO:0000313" key="1">
    <source>
        <dbReference type="EMBL" id="RDX74889.1"/>
    </source>
</evidence>
<dbReference type="OrthoDB" id="1931687at2759"/>
<reference evidence="1" key="1">
    <citation type="submission" date="2018-05" db="EMBL/GenBank/DDBJ databases">
        <title>Draft genome of Mucuna pruriens seed.</title>
        <authorList>
            <person name="Nnadi N.E."/>
            <person name="Vos R."/>
            <person name="Hasami M.H."/>
            <person name="Devisetty U.K."/>
            <person name="Aguiy J.C."/>
        </authorList>
    </citation>
    <scope>NUCLEOTIDE SEQUENCE [LARGE SCALE GENOMIC DNA]</scope>
    <source>
        <strain evidence="1">JCA_2017</strain>
    </source>
</reference>
<organism evidence="1 2">
    <name type="scientific">Mucuna pruriens</name>
    <name type="common">Velvet bean</name>
    <name type="synonym">Dolichos pruriens</name>
    <dbReference type="NCBI Taxonomy" id="157652"/>
    <lineage>
        <taxon>Eukaryota</taxon>
        <taxon>Viridiplantae</taxon>
        <taxon>Streptophyta</taxon>
        <taxon>Embryophyta</taxon>
        <taxon>Tracheophyta</taxon>
        <taxon>Spermatophyta</taxon>
        <taxon>Magnoliopsida</taxon>
        <taxon>eudicotyledons</taxon>
        <taxon>Gunneridae</taxon>
        <taxon>Pentapetalae</taxon>
        <taxon>rosids</taxon>
        <taxon>fabids</taxon>
        <taxon>Fabales</taxon>
        <taxon>Fabaceae</taxon>
        <taxon>Papilionoideae</taxon>
        <taxon>50 kb inversion clade</taxon>
        <taxon>NPAAA clade</taxon>
        <taxon>indigoferoid/millettioid clade</taxon>
        <taxon>Phaseoleae</taxon>
        <taxon>Mucuna</taxon>
    </lineage>
</organism>
<dbReference type="EMBL" id="QJKJ01010025">
    <property type="protein sequence ID" value="RDX74889.1"/>
    <property type="molecule type" value="Genomic_DNA"/>
</dbReference>
<dbReference type="AlphaFoldDB" id="A0A371F9C5"/>
<comment type="caution">
    <text evidence="1">The sequence shown here is derived from an EMBL/GenBank/DDBJ whole genome shotgun (WGS) entry which is preliminary data.</text>
</comment>
<proteinExistence type="predicted"/>
<sequence>MLGQLICSSFCGKQRVHKTLSIVIDKYGAAFTVRMEDKEFETIKEYSNILLGIANKMKLLESDFVDSRIVEKILEKILFYGFPKIQSFKFHFDSP</sequence>
<evidence type="ECO:0000313" key="2">
    <source>
        <dbReference type="Proteomes" id="UP000257109"/>
    </source>
</evidence>
<protein>
    <submittedName>
        <fullName evidence="1">Uncharacterized protein</fullName>
    </submittedName>
</protein>
<dbReference type="Proteomes" id="UP000257109">
    <property type="component" value="Unassembled WGS sequence"/>
</dbReference>
<feature type="non-terminal residue" evidence="1">
    <location>
        <position position="1"/>
    </location>
</feature>
<gene>
    <name evidence="1" type="ORF">CR513_45303</name>
</gene>
<name>A0A371F9C5_MUCPR</name>
<keyword evidence="2" id="KW-1185">Reference proteome</keyword>